<comment type="miscellaneous">
    <text evidence="8">The reaction proceeds by a bi uni uni bi ping pong mechanism.</text>
</comment>
<comment type="caution">
    <text evidence="9">The sequence shown here is derived from an EMBL/GenBank/DDBJ whole genome shotgun (WGS) entry which is preliminary data.</text>
</comment>
<comment type="catalytic activity">
    <reaction evidence="7 8">
        <text>(R)-pantoate + beta-alanine + ATP = (R)-pantothenate + AMP + diphosphate + H(+)</text>
        <dbReference type="Rhea" id="RHEA:10912"/>
        <dbReference type="ChEBI" id="CHEBI:15378"/>
        <dbReference type="ChEBI" id="CHEBI:15980"/>
        <dbReference type="ChEBI" id="CHEBI:29032"/>
        <dbReference type="ChEBI" id="CHEBI:30616"/>
        <dbReference type="ChEBI" id="CHEBI:33019"/>
        <dbReference type="ChEBI" id="CHEBI:57966"/>
        <dbReference type="ChEBI" id="CHEBI:456215"/>
        <dbReference type="EC" id="6.3.2.1"/>
    </reaction>
</comment>
<comment type="subcellular location">
    <subcellularLocation>
        <location evidence="8">Cytoplasm</location>
    </subcellularLocation>
</comment>
<dbReference type="InterPro" id="IPR042176">
    <property type="entry name" value="Pantoate_ligase_C"/>
</dbReference>
<comment type="pathway">
    <text evidence="1 8">Cofactor biosynthesis; (R)-pantothenate biosynthesis; (R)-pantothenate from (R)-pantoate and beta-alanine: step 1/1.</text>
</comment>
<evidence type="ECO:0000256" key="7">
    <source>
        <dbReference type="ARBA" id="ARBA00048258"/>
    </source>
</evidence>
<dbReference type="EC" id="6.3.2.1" evidence="8"/>
<proteinExistence type="inferred from homology"/>
<dbReference type="NCBIfam" id="TIGR00018">
    <property type="entry name" value="panC"/>
    <property type="match status" value="1"/>
</dbReference>
<feature type="binding site" evidence="8">
    <location>
        <begin position="29"/>
        <end position="36"/>
    </location>
    <ligand>
        <name>ATP</name>
        <dbReference type="ChEBI" id="CHEBI:30616"/>
    </ligand>
</feature>
<dbReference type="RefSeq" id="WP_187581298.1">
    <property type="nucleotide sequence ID" value="NZ_JACLHY010000001.1"/>
</dbReference>
<evidence type="ECO:0000256" key="2">
    <source>
        <dbReference type="ARBA" id="ARBA00009256"/>
    </source>
</evidence>
<evidence type="ECO:0000256" key="8">
    <source>
        <dbReference type="HAMAP-Rule" id="MF_00158"/>
    </source>
</evidence>
<gene>
    <name evidence="8" type="primary">panC</name>
    <name evidence="9" type="ORF">H4O18_01310</name>
</gene>
<keyword evidence="6 8" id="KW-0067">ATP-binding</keyword>
<reference evidence="9 10" key="1">
    <citation type="submission" date="2020-08" db="EMBL/GenBank/DDBJ databases">
        <title>Arenibacter gaetbuli sp. nov., isolated from a sand dune.</title>
        <authorList>
            <person name="Park S."/>
            <person name="Yoon J.-H."/>
        </authorList>
    </citation>
    <scope>NUCLEOTIDE SEQUENCE [LARGE SCALE GENOMIC DNA]</scope>
    <source>
        <strain evidence="9 10">BSSL-BM3</strain>
    </source>
</reference>
<dbReference type="PANTHER" id="PTHR21299">
    <property type="entry name" value="CYTIDYLATE KINASE/PANTOATE-BETA-ALANINE LIGASE"/>
    <property type="match status" value="1"/>
</dbReference>
<evidence type="ECO:0000256" key="4">
    <source>
        <dbReference type="ARBA" id="ARBA00022655"/>
    </source>
</evidence>
<accession>A0ABR7QHP1</accession>
<dbReference type="SUPFAM" id="SSF52374">
    <property type="entry name" value="Nucleotidylyl transferase"/>
    <property type="match status" value="1"/>
</dbReference>
<dbReference type="GO" id="GO:0004592">
    <property type="term" value="F:pantoate-beta-alanine ligase activity"/>
    <property type="evidence" value="ECO:0007669"/>
    <property type="project" value="UniProtKB-EC"/>
</dbReference>
<comment type="subunit">
    <text evidence="8">Homodimer.</text>
</comment>
<evidence type="ECO:0000313" key="9">
    <source>
        <dbReference type="EMBL" id="MBC8766619.1"/>
    </source>
</evidence>
<sequence>MQLINTKKELKSYLSSQAKTKTIGLVPTMGALHLGHMSLVKRSIGENDITVVSIFVNPTQFNNKEDLEKYPSTLEADISLLKTASNKIVVFAPSSSEMYSGGITSKTYDFEGLDNVMEGEFREGHFDGVGTIVEKLLSLVTPTRAYFGEKDFQQLQIIRKLVKITNLPIEIIGCPIVREANGLAMSSRNERLSKELRKEAAYIYDILKAAKQKFGTKSANFVVEWVKEQFETHPNFKLEYVKIADVNQLKPVIRKNRNLKYRAFIAVYAGDVRLIDNIAL</sequence>
<feature type="binding site" evidence="8">
    <location>
        <position position="177"/>
    </location>
    <ligand>
        <name>ATP</name>
        <dbReference type="ChEBI" id="CHEBI:30616"/>
    </ligand>
</feature>
<keyword evidence="3 8" id="KW-0436">Ligase</keyword>
<feature type="binding site" evidence="8">
    <location>
        <position position="60"/>
    </location>
    <ligand>
        <name>beta-alanine</name>
        <dbReference type="ChEBI" id="CHEBI:57966"/>
    </ligand>
</feature>
<dbReference type="HAMAP" id="MF_00158">
    <property type="entry name" value="PanC"/>
    <property type="match status" value="1"/>
</dbReference>
<keyword evidence="8" id="KW-0963">Cytoplasm</keyword>
<protein>
    <recommendedName>
        <fullName evidence="8">Pantothenate synthetase</fullName>
        <shortName evidence="8">PS</shortName>
        <ecNumber evidence="8">6.3.2.1</ecNumber>
    </recommendedName>
    <alternativeName>
        <fullName evidence="8">Pantoate--beta-alanine ligase</fullName>
    </alternativeName>
    <alternativeName>
        <fullName evidence="8">Pantoate-activating enzyme</fullName>
    </alternativeName>
</protein>
<comment type="function">
    <text evidence="8">Catalyzes the condensation of pantoate with beta-alanine in an ATP-dependent reaction via a pantoyl-adenylate intermediate.</text>
</comment>
<dbReference type="Gene3D" id="3.40.50.620">
    <property type="entry name" value="HUPs"/>
    <property type="match status" value="1"/>
</dbReference>
<keyword evidence="10" id="KW-1185">Reference proteome</keyword>
<evidence type="ECO:0000256" key="3">
    <source>
        <dbReference type="ARBA" id="ARBA00022598"/>
    </source>
</evidence>
<feature type="binding site" evidence="8">
    <location>
        <position position="60"/>
    </location>
    <ligand>
        <name>(R)-pantoate</name>
        <dbReference type="ChEBI" id="CHEBI:15980"/>
    </ligand>
</feature>
<dbReference type="Pfam" id="PF02569">
    <property type="entry name" value="Pantoate_ligase"/>
    <property type="match status" value="1"/>
</dbReference>
<keyword evidence="4 8" id="KW-0566">Pantothenate biosynthesis</keyword>
<evidence type="ECO:0000313" key="10">
    <source>
        <dbReference type="Proteomes" id="UP000618952"/>
    </source>
</evidence>
<dbReference type="EMBL" id="JACLHY010000001">
    <property type="protein sequence ID" value="MBC8766619.1"/>
    <property type="molecule type" value="Genomic_DNA"/>
</dbReference>
<dbReference type="InterPro" id="IPR014729">
    <property type="entry name" value="Rossmann-like_a/b/a_fold"/>
</dbReference>
<comment type="similarity">
    <text evidence="2 8">Belongs to the pantothenate synthetase family.</text>
</comment>
<dbReference type="Gene3D" id="3.30.1300.10">
    <property type="entry name" value="Pantoate-beta-alanine ligase, C-terminal domain"/>
    <property type="match status" value="1"/>
</dbReference>
<dbReference type="InterPro" id="IPR004821">
    <property type="entry name" value="Cyt_trans-like"/>
</dbReference>
<dbReference type="InterPro" id="IPR003721">
    <property type="entry name" value="Pantoate_ligase"/>
</dbReference>
<dbReference type="CDD" id="cd00560">
    <property type="entry name" value="PanC"/>
    <property type="match status" value="1"/>
</dbReference>
<feature type="binding site" evidence="8">
    <location>
        <position position="154"/>
    </location>
    <ligand>
        <name>(R)-pantoate</name>
        <dbReference type="ChEBI" id="CHEBI:15980"/>
    </ligand>
</feature>
<dbReference type="NCBIfam" id="TIGR00125">
    <property type="entry name" value="cyt_tran_rel"/>
    <property type="match status" value="1"/>
</dbReference>
<feature type="binding site" evidence="8">
    <location>
        <begin position="185"/>
        <end position="188"/>
    </location>
    <ligand>
        <name>ATP</name>
        <dbReference type="ChEBI" id="CHEBI:30616"/>
    </ligand>
</feature>
<evidence type="ECO:0000256" key="1">
    <source>
        <dbReference type="ARBA" id="ARBA00004990"/>
    </source>
</evidence>
<name>A0ABR7QHP1_9FLAO</name>
<feature type="active site" description="Proton donor" evidence="8">
    <location>
        <position position="36"/>
    </location>
</feature>
<dbReference type="PANTHER" id="PTHR21299:SF1">
    <property type="entry name" value="PANTOATE--BETA-ALANINE LIGASE"/>
    <property type="match status" value="1"/>
</dbReference>
<organism evidence="9 10">
    <name type="scientific">Arenibacter arenosicollis</name>
    <dbReference type="NCBI Taxonomy" id="2762274"/>
    <lineage>
        <taxon>Bacteria</taxon>
        <taxon>Pseudomonadati</taxon>
        <taxon>Bacteroidota</taxon>
        <taxon>Flavobacteriia</taxon>
        <taxon>Flavobacteriales</taxon>
        <taxon>Flavobacteriaceae</taxon>
        <taxon>Arenibacter</taxon>
    </lineage>
</organism>
<dbReference type="Proteomes" id="UP000618952">
    <property type="component" value="Unassembled WGS sequence"/>
</dbReference>
<evidence type="ECO:0000256" key="5">
    <source>
        <dbReference type="ARBA" id="ARBA00022741"/>
    </source>
</evidence>
<evidence type="ECO:0000256" key="6">
    <source>
        <dbReference type="ARBA" id="ARBA00022840"/>
    </source>
</evidence>
<feature type="binding site" evidence="8">
    <location>
        <begin position="148"/>
        <end position="151"/>
    </location>
    <ligand>
        <name>ATP</name>
        <dbReference type="ChEBI" id="CHEBI:30616"/>
    </ligand>
</feature>
<keyword evidence="5 8" id="KW-0547">Nucleotide-binding</keyword>